<dbReference type="PROSITE" id="PS51257">
    <property type="entry name" value="PROKAR_LIPOPROTEIN"/>
    <property type="match status" value="1"/>
</dbReference>
<comment type="caution">
    <text evidence="9">The sequence shown here is derived from an EMBL/GenBank/DDBJ whole genome shotgun (WGS) entry which is preliminary data.</text>
</comment>
<evidence type="ECO:0000256" key="7">
    <source>
        <dbReference type="SAM" id="SignalP"/>
    </source>
</evidence>
<feature type="signal peptide" evidence="7">
    <location>
        <begin position="1"/>
        <end position="29"/>
    </location>
</feature>
<evidence type="ECO:0000313" key="9">
    <source>
        <dbReference type="EMBL" id="NMJ41228.1"/>
    </source>
</evidence>
<dbReference type="InterPro" id="IPR010611">
    <property type="entry name" value="3D_dom"/>
</dbReference>
<dbReference type="CDD" id="cd14668">
    <property type="entry name" value="mlta_B"/>
    <property type="match status" value="1"/>
</dbReference>
<dbReference type="GO" id="GO:0008933">
    <property type="term" value="F:peptidoglycan lytic transglycosylase activity"/>
    <property type="evidence" value="ECO:0007669"/>
    <property type="project" value="TreeGrafter"/>
</dbReference>
<accession>A0A848ED49</accession>
<feature type="chain" id="PRO_5033022378" description="peptidoglycan lytic exotransglycosylase" evidence="7">
    <location>
        <begin position="30"/>
        <end position="441"/>
    </location>
</feature>
<gene>
    <name evidence="9" type="ORF">GWK16_08255</name>
</gene>
<dbReference type="EC" id="4.2.2.n1" evidence="2"/>
<dbReference type="SMART" id="SM00925">
    <property type="entry name" value="MltA"/>
    <property type="match status" value="1"/>
</dbReference>
<dbReference type="PIRSF" id="PIRSF019422">
    <property type="entry name" value="MltA"/>
    <property type="match status" value="1"/>
</dbReference>
<evidence type="ECO:0000256" key="6">
    <source>
        <dbReference type="SAM" id="MobiDB-lite"/>
    </source>
</evidence>
<dbReference type="GO" id="GO:0071555">
    <property type="term" value="P:cell wall organization"/>
    <property type="evidence" value="ECO:0007669"/>
    <property type="project" value="UniProtKB-KW"/>
</dbReference>
<dbReference type="InterPro" id="IPR005300">
    <property type="entry name" value="MltA_B"/>
</dbReference>
<evidence type="ECO:0000256" key="4">
    <source>
        <dbReference type="ARBA" id="ARBA00023316"/>
    </source>
</evidence>
<keyword evidence="4" id="KW-0961">Cell wall biogenesis/degradation</keyword>
<dbReference type="RefSeq" id="WP_170053456.1">
    <property type="nucleotide sequence ID" value="NZ_JABBKX010000002.1"/>
</dbReference>
<keyword evidence="7" id="KW-0732">Signal</keyword>
<protein>
    <recommendedName>
        <fullName evidence="2">peptidoglycan lytic exotransglycosylase</fullName>
        <ecNumber evidence="2">4.2.2.n1</ecNumber>
    </recommendedName>
    <alternativeName>
        <fullName evidence="5">Murein hydrolase A</fullName>
    </alternativeName>
</protein>
<dbReference type="Gene3D" id="2.40.240.50">
    <property type="entry name" value="Barwin-like endoglucanases"/>
    <property type="match status" value="1"/>
</dbReference>
<dbReference type="PANTHER" id="PTHR30124">
    <property type="entry name" value="MEMBRANE-BOUND LYTIC MUREIN TRANSGLYCOSYLASE A"/>
    <property type="match status" value="1"/>
</dbReference>
<dbReference type="InterPro" id="IPR026044">
    <property type="entry name" value="MltA"/>
</dbReference>
<comment type="catalytic activity">
    <reaction evidence="1">
        <text>Exolytic cleavage of the (1-&gt;4)-beta-glycosidic linkage between N-acetylmuramic acid (MurNAc) and N-acetylglucosamine (GlcNAc) residues in peptidoglycan, from either the reducing or the non-reducing ends of the peptidoglycan chains, with concomitant formation of a 1,6-anhydrobond in the MurNAc residue.</text>
        <dbReference type="EC" id="4.2.2.n1"/>
    </reaction>
</comment>
<dbReference type="Gene3D" id="2.40.40.10">
    <property type="entry name" value="RlpA-like domain"/>
    <property type="match status" value="1"/>
</dbReference>
<dbReference type="SUPFAM" id="SSF50685">
    <property type="entry name" value="Barwin-like endoglucanases"/>
    <property type="match status" value="1"/>
</dbReference>
<evidence type="ECO:0000313" key="10">
    <source>
        <dbReference type="Proteomes" id="UP000548582"/>
    </source>
</evidence>
<proteinExistence type="predicted"/>
<evidence type="ECO:0000256" key="5">
    <source>
        <dbReference type="ARBA" id="ARBA00030918"/>
    </source>
</evidence>
<feature type="domain" description="Lytic transglycosylase MltA" evidence="8">
    <location>
        <begin position="175"/>
        <end position="329"/>
    </location>
</feature>
<dbReference type="GO" id="GO:0004553">
    <property type="term" value="F:hydrolase activity, hydrolyzing O-glycosyl compounds"/>
    <property type="evidence" value="ECO:0007669"/>
    <property type="project" value="InterPro"/>
</dbReference>
<name>A0A848ED49_9PROT</name>
<dbReference type="EMBL" id="JABBKX010000002">
    <property type="protein sequence ID" value="NMJ41228.1"/>
    <property type="molecule type" value="Genomic_DNA"/>
</dbReference>
<keyword evidence="3" id="KW-0456">Lyase</keyword>
<dbReference type="PANTHER" id="PTHR30124:SF0">
    <property type="entry name" value="MEMBRANE-BOUND LYTIC MUREIN TRANSGLYCOSYLASE A"/>
    <property type="match status" value="1"/>
</dbReference>
<sequence>MSRVLAFGRAVIAAALAVSCAAAMRPAAAQHGGPSPDPEPAPQEQAGPPAPPPLRPVSFEDLPGWPSDAHAEILPVLQASCAALRPMRPEAPLGGAGEAALRAGTAAAWTNACSELRLLERALPRPPRQGQGRAHERRVAAWLAARNLAVRDFIEARFEAFSTGPGIMTGYYEPILRGALEPDEVFRTPLHARPPELIEAPVNGNPLRRRYGVLRDGRMEPFFDRAAIDGGALAGRGLELVWVDDPTDAFFLHIQGSGRVILPNGEMLRVGYAGQNGRSYVSIGRVLIDRGDIARDQMSMQSLRAWLGMAGYDRAIEVFRANPSYIFFRFVDGLTPDQGPIGAMGVPLTPQRSVAVDRAFIPLGLPMWVQVRDPGARRDTPPEGRLVVAQDTGGAIRGPARTDFFWGWGQEAGERAGRMREENEVFLLLPRTAPVSTAEAR</sequence>
<feature type="region of interest" description="Disordered" evidence="6">
    <location>
        <begin position="28"/>
        <end position="62"/>
    </location>
</feature>
<dbReference type="GO" id="GO:0009253">
    <property type="term" value="P:peptidoglycan catabolic process"/>
    <property type="evidence" value="ECO:0007669"/>
    <property type="project" value="TreeGrafter"/>
</dbReference>
<dbReference type="Pfam" id="PF03562">
    <property type="entry name" value="MltA"/>
    <property type="match status" value="1"/>
</dbReference>
<evidence type="ECO:0000256" key="1">
    <source>
        <dbReference type="ARBA" id="ARBA00001420"/>
    </source>
</evidence>
<dbReference type="Pfam" id="PF06725">
    <property type="entry name" value="3D"/>
    <property type="match status" value="1"/>
</dbReference>
<keyword evidence="10" id="KW-1185">Reference proteome</keyword>
<dbReference type="GO" id="GO:0009254">
    <property type="term" value="P:peptidoglycan turnover"/>
    <property type="evidence" value="ECO:0007669"/>
    <property type="project" value="InterPro"/>
</dbReference>
<organism evidence="9 10">
    <name type="scientific">Neoroseomonas marina</name>
    <dbReference type="NCBI Taxonomy" id="1232220"/>
    <lineage>
        <taxon>Bacteria</taxon>
        <taxon>Pseudomonadati</taxon>
        <taxon>Pseudomonadota</taxon>
        <taxon>Alphaproteobacteria</taxon>
        <taxon>Acetobacterales</taxon>
        <taxon>Acetobacteraceae</taxon>
        <taxon>Neoroseomonas</taxon>
    </lineage>
</organism>
<evidence type="ECO:0000256" key="3">
    <source>
        <dbReference type="ARBA" id="ARBA00023239"/>
    </source>
</evidence>
<dbReference type="GO" id="GO:0019867">
    <property type="term" value="C:outer membrane"/>
    <property type="evidence" value="ECO:0007669"/>
    <property type="project" value="InterPro"/>
</dbReference>
<evidence type="ECO:0000259" key="8">
    <source>
        <dbReference type="SMART" id="SM00925"/>
    </source>
</evidence>
<dbReference type="InterPro" id="IPR036908">
    <property type="entry name" value="RlpA-like_sf"/>
</dbReference>
<dbReference type="AlphaFoldDB" id="A0A848ED49"/>
<reference evidence="9 10" key="1">
    <citation type="submission" date="2020-03" db="EMBL/GenBank/DDBJ databases">
        <authorList>
            <person name="Sun Q."/>
        </authorList>
    </citation>
    <scope>NUCLEOTIDE SEQUENCE [LARGE SCALE GENOMIC DNA]</scope>
    <source>
        <strain evidence="9 10">JC162</strain>
    </source>
</reference>
<evidence type="ECO:0000256" key="2">
    <source>
        <dbReference type="ARBA" id="ARBA00012587"/>
    </source>
</evidence>
<dbReference type="CDD" id="cd14485">
    <property type="entry name" value="mltA_like_LT_A"/>
    <property type="match status" value="1"/>
</dbReference>
<dbReference type="Proteomes" id="UP000548582">
    <property type="component" value="Unassembled WGS sequence"/>
</dbReference>